<evidence type="ECO:0000259" key="2">
    <source>
        <dbReference type="Pfam" id="PF13193"/>
    </source>
</evidence>
<dbReference type="InterPro" id="IPR050237">
    <property type="entry name" value="ATP-dep_AMP-bd_enzyme"/>
</dbReference>
<dbReference type="NCBIfam" id="NF004837">
    <property type="entry name" value="PRK06187.1"/>
    <property type="match status" value="1"/>
</dbReference>
<reference evidence="4" key="1">
    <citation type="submission" date="2017-02" db="EMBL/GenBank/DDBJ databases">
        <authorList>
            <person name="Varghese N."/>
            <person name="Submissions S."/>
        </authorList>
    </citation>
    <scope>NUCLEOTIDE SEQUENCE [LARGE SCALE GENOMIC DNA]</scope>
    <source>
        <strain evidence="4">SM117</strain>
    </source>
</reference>
<protein>
    <submittedName>
        <fullName evidence="3">Acyl-CoA synthetase (AMP-forming)/AMP-acid ligase II</fullName>
    </submittedName>
</protein>
<dbReference type="CDD" id="cd17631">
    <property type="entry name" value="FACL_FadD13-like"/>
    <property type="match status" value="1"/>
</dbReference>
<organism evidence="3 4">
    <name type="scientific">Novosphingobium mathurense</name>
    <dbReference type="NCBI Taxonomy" id="428990"/>
    <lineage>
        <taxon>Bacteria</taxon>
        <taxon>Pseudomonadati</taxon>
        <taxon>Pseudomonadota</taxon>
        <taxon>Alphaproteobacteria</taxon>
        <taxon>Sphingomonadales</taxon>
        <taxon>Sphingomonadaceae</taxon>
        <taxon>Novosphingobium</taxon>
    </lineage>
</organism>
<dbReference type="STRING" id="428990.SAMN06295987_103110"/>
<gene>
    <name evidence="3" type="ORF">SAMN06295987_103110</name>
</gene>
<dbReference type="InterPro" id="IPR020845">
    <property type="entry name" value="AMP-binding_CS"/>
</dbReference>
<dbReference type="SUPFAM" id="SSF56801">
    <property type="entry name" value="Acetyl-CoA synthetase-like"/>
    <property type="match status" value="1"/>
</dbReference>
<dbReference type="AlphaFoldDB" id="A0A1U6HUV1"/>
<dbReference type="InterPro" id="IPR025110">
    <property type="entry name" value="AMP-bd_C"/>
</dbReference>
<evidence type="ECO:0000313" key="3">
    <source>
        <dbReference type="EMBL" id="SLJ99535.1"/>
    </source>
</evidence>
<feature type="domain" description="AMP-dependent synthetase/ligase" evidence="1">
    <location>
        <begin position="10"/>
        <end position="369"/>
    </location>
</feature>
<evidence type="ECO:0000259" key="1">
    <source>
        <dbReference type="Pfam" id="PF00501"/>
    </source>
</evidence>
<dbReference type="PROSITE" id="PS00455">
    <property type="entry name" value="AMP_BINDING"/>
    <property type="match status" value="1"/>
</dbReference>
<dbReference type="Pfam" id="PF00501">
    <property type="entry name" value="AMP-binding"/>
    <property type="match status" value="1"/>
</dbReference>
<keyword evidence="4" id="KW-1185">Reference proteome</keyword>
<keyword evidence="3" id="KW-0436">Ligase</keyword>
<dbReference type="RefSeq" id="WP_079730474.1">
    <property type="nucleotide sequence ID" value="NZ_FVZE01000003.1"/>
</dbReference>
<dbReference type="GO" id="GO:0016878">
    <property type="term" value="F:acid-thiol ligase activity"/>
    <property type="evidence" value="ECO:0007669"/>
    <property type="project" value="UniProtKB-ARBA"/>
</dbReference>
<dbReference type="PANTHER" id="PTHR43767">
    <property type="entry name" value="LONG-CHAIN-FATTY-ACID--COA LIGASE"/>
    <property type="match status" value="1"/>
</dbReference>
<name>A0A1U6HUV1_9SPHN</name>
<evidence type="ECO:0000313" key="4">
    <source>
        <dbReference type="Proteomes" id="UP000190989"/>
    </source>
</evidence>
<accession>A0A1U6HUV1</accession>
<feature type="domain" description="AMP-binding enzyme C-terminal" evidence="2">
    <location>
        <begin position="419"/>
        <end position="496"/>
    </location>
</feature>
<dbReference type="Gene3D" id="3.30.300.30">
    <property type="match status" value="1"/>
</dbReference>
<dbReference type="InterPro" id="IPR045851">
    <property type="entry name" value="AMP-bd_C_sf"/>
</dbReference>
<dbReference type="Pfam" id="PF13193">
    <property type="entry name" value="AMP-binding_C"/>
    <property type="match status" value="1"/>
</dbReference>
<sequence>MRITQALGRAVTVSADHVATIDGDRRKTWREVRERVARLAGGFRAAGLRPGDRLAILANNCDFFFEAYFACAWAGGTLVPLNTRLAPAELAFQLRDAQARLLLFGAEYEDVARGLIEDGAIGKLIAMDGPSPVCELHLDDMARNARPVEEANQADDDLAAIFYTGGTTGLPKGVMLSHGNLHVMASNLLMSISVDENCVNFHAAPMFHLADIGTLFCTMVGGTHVFMRSFDADAMLRAIDRHQVTHCFTVPAVIERMAKSDLATTLDLGSLQVLGYGGSSMPAAALDYARQRFPGVDFIQGFGQTEFPAATFLSPRDHRPDSDPSLLRSCGQVCLGYEIRIVDEEGREVPAGTVGEIVGRGGNVMQGYWNRPEETAHALRDGWLHTGDVGYVDEKGYIYITDRLKDMIVSGAENVYSIEVENALSWHPSIEEVAVIGVPDATWGERVHAVIVLKQGCPTLDLAELSEFCRSRIARYKTPKSMETRDAPLPRSAAGKVIKRDLRNAWLKRNEAAAT</sequence>
<proteinExistence type="predicted"/>
<dbReference type="PANTHER" id="PTHR43767:SF1">
    <property type="entry name" value="NONRIBOSOMAL PEPTIDE SYNTHASE PES1 (EUROFUNG)-RELATED"/>
    <property type="match status" value="1"/>
</dbReference>
<dbReference type="Proteomes" id="UP000190989">
    <property type="component" value="Unassembled WGS sequence"/>
</dbReference>
<dbReference type="Gene3D" id="3.40.50.12780">
    <property type="entry name" value="N-terminal domain of ligase-like"/>
    <property type="match status" value="1"/>
</dbReference>
<dbReference type="EMBL" id="FVZE01000003">
    <property type="protein sequence ID" value="SLJ99535.1"/>
    <property type="molecule type" value="Genomic_DNA"/>
</dbReference>
<dbReference type="InterPro" id="IPR000873">
    <property type="entry name" value="AMP-dep_synth/lig_dom"/>
</dbReference>
<dbReference type="InterPro" id="IPR042099">
    <property type="entry name" value="ANL_N_sf"/>
</dbReference>